<dbReference type="EMBL" id="JAGTJR010000018">
    <property type="protein sequence ID" value="KAH7045787.1"/>
    <property type="molecule type" value="Genomic_DNA"/>
</dbReference>
<proteinExistence type="predicted"/>
<dbReference type="InterPro" id="IPR032675">
    <property type="entry name" value="LRR_dom_sf"/>
</dbReference>
<comment type="caution">
    <text evidence="1">The sequence shown here is derived from an EMBL/GenBank/DDBJ whole genome shotgun (WGS) entry which is preliminary data.</text>
</comment>
<protein>
    <submittedName>
        <fullName evidence="1">Uncharacterized protein</fullName>
    </submittedName>
</protein>
<dbReference type="Proteomes" id="UP000774617">
    <property type="component" value="Unassembled WGS sequence"/>
</dbReference>
<keyword evidence="2" id="KW-1185">Reference proteome</keyword>
<accession>A0ABQ8G5N7</accession>
<name>A0ABQ8G5N7_9PEZI</name>
<sequence length="551" mass="61466">MPLDVPEDVLYVLCDRLAEAKDFDTLFQCALTGKRFAVPALTTLYRHHNASPVIGGGGDSDSPPAHVLLLVQKWSIMWRSIIASSLGATAFPYCRYVRILDLRDLSYLLDDDKFRQGDVSKSFFSGPMSGFKIMFQPPASKITGKKRPRQFDIDAIVDAIGDAVTQQTPSIEQITGNVKPSAIVKWTPRLPRLNSLQLWEGTALGDPKAQDAIIEHCPKFNALSFYTWTGDAADAQLASFLAGLPTPQLRFFEAISHTDIGEGGLLSLNSHGESLKYLKMALKTSALPHLGLLKNCTALETLELEHINLEEPIDLEATQHDVFLEVREWLSQCKQLRTLIFTRFLAAYKLVAPMLYQEEINISHLNIDSYVAHNAADFHRALASHTSLQWLHLAADSEAMTRDDIDIIVDSLAQLHQLKHVKLLGVSDFFNDEHIITLARNLPHLDELYFTGLQVSDAVLPELANLKELRRLDIASISTFTFEGLMDFVDRLGPGNRGIEVMVSSAAQDTRLSDDEVLLINQNFATKAGGKLDYVPFRDPNEYEMDESDSD</sequence>
<evidence type="ECO:0000313" key="2">
    <source>
        <dbReference type="Proteomes" id="UP000774617"/>
    </source>
</evidence>
<dbReference type="SUPFAM" id="SSF52047">
    <property type="entry name" value="RNI-like"/>
    <property type="match status" value="1"/>
</dbReference>
<reference evidence="1 2" key="1">
    <citation type="journal article" date="2021" name="Nat. Commun.">
        <title>Genetic determinants of endophytism in the Arabidopsis root mycobiome.</title>
        <authorList>
            <person name="Mesny F."/>
            <person name="Miyauchi S."/>
            <person name="Thiergart T."/>
            <person name="Pickel B."/>
            <person name="Atanasova L."/>
            <person name="Karlsson M."/>
            <person name="Huettel B."/>
            <person name="Barry K.W."/>
            <person name="Haridas S."/>
            <person name="Chen C."/>
            <person name="Bauer D."/>
            <person name="Andreopoulos W."/>
            <person name="Pangilinan J."/>
            <person name="LaButti K."/>
            <person name="Riley R."/>
            <person name="Lipzen A."/>
            <person name="Clum A."/>
            <person name="Drula E."/>
            <person name="Henrissat B."/>
            <person name="Kohler A."/>
            <person name="Grigoriev I.V."/>
            <person name="Martin F.M."/>
            <person name="Hacquard S."/>
        </authorList>
    </citation>
    <scope>NUCLEOTIDE SEQUENCE [LARGE SCALE GENOMIC DNA]</scope>
    <source>
        <strain evidence="1 2">MPI-SDFR-AT-0080</strain>
    </source>
</reference>
<evidence type="ECO:0000313" key="1">
    <source>
        <dbReference type="EMBL" id="KAH7045787.1"/>
    </source>
</evidence>
<dbReference type="Gene3D" id="3.80.10.10">
    <property type="entry name" value="Ribonuclease Inhibitor"/>
    <property type="match status" value="1"/>
</dbReference>
<gene>
    <name evidence="1" type="ORF">B0J12DRAFT_668652</name>
</gene>
<organism evidence="1 2">
    <name type="scientific">Macrophomina phaseolina</name>
    <dbReference type="NCBI Taxonomy" id="35725"/>
    <lineage>
        <taxon>Eukaryota</taxon>
        <taxon>Fungi</taxon>
        <taxon>Dikarya</taxon>
        <taxon>Ascomycota</taxon>
        <taxon>Pezizomycotina</taxon>
        <taxon>Dothideomycetes</taxon>
        <taxon>Dothideomycetes incertae sedis</taxon>
        <taxon>Botryosphaeriales</taxon>
        <taxon>Botryosphaeriaceae</taxon>
        <taxon>Macrophomina</taxon>
    </lineage>
</organism>